<dbReference type="GeneID" id="19278327"/>
<evidence type="ECO:0000256" key="2">
    <source>
        <dbReference type="SAM" id="MobiDB-lite"/>
    </source>
</evidence>
<dbReference type="RefSeq" id="XP_007840086.1">
    <property type="nucleotide sequence ID" value="XM_007841895.1"/>
</dbReference>
<evidence type="ECO:0000313" key="5">
    <source>
        <dbReference type="Proteomes" id="UP000030651"/>
    </source>
</evidence>
<feature type="compositionally biased region" description="Basic and acidic residues" evidence="2">
    <location>
        <begin position="356"/>
        <end position="373"/>
    </location>
</feature>
<feature type="compositionally biased region" description="Basic and acidic residues" evidence="2">
    <location>
        <begin position="445"/>
        <end position="457"/>
    </location>
</feature>
<dbReference type="OMA" id="SVMRIKG"/>
<dbReference type="HOGENOM" id="CLU_019416_0_0_1"/>
<dbReference type="EMBL" id="KI912119">
    <property type="protein sequence ID" value="ETS74830.1"/>
    <property type="molecule type" value="Genomic_DNA"/>
</dbReference>
<feature type="compositionally biased region" description="Basic and acidic residues" evidence="2">
    <location>
        <begin position="1"/>
        <end position="22"/>
    </location>
</feature>
<feature type="coiled-coil region" evidence="1">
    <location>
        <begin position="570"/>
        <end position="597"/>
    </location>
</feature>
<feature type="domain" description="Inner kinetochore subunit AME1" evidence="3">
    <location>
        <begin position="501"/>
        <end position="689"/>
    </location>
</feature>
<dbReference type="STRING" id="1229662.W3WLP3"/>
<keyword evidence="1" id="KW-0175">Coiled coil</keyword>
<feature type="compositionally biased region" description="Acidic residues" evidence="2">
    <location>
        <begin position="123"/>
        <end position="134"/>
    </location>
</feature>
<feature type="region of interest" description="Disordered" evidence="2">
    <location>
        <begin position="1"/>
        <end position="472"/>
    </location>
</feature>
<feature type="compositionally biased region" description="Low complexity" evidence="2">
    <location>
        <begin position="41"/>
        <end position="59"/>
    </location>
</feature>
<feature type="compositionally biased region" description="Basic residues" evidence="2">
    <location>
        <begin position="338"/>
        <end position="349"/>
    </location>
</feature>
<dbReference type="Proteomes" id="UP000030651">
    <property type="component" value="Unassembled WGS sequence"/>
</dbReference>
<dbReference type="KEGG" id="pfy:PFICI_13314"/>
<feature type="compositionally biased region" description="Polar residues" evidence="2">
    <location>
        <begin position="138"/>
        <end position="153"/>
    </location>
</feature>
<protein>
    <recommendedName>
        <fullName evidence="3">Inner kinetochore subunit AME1 domain-containing protein</fullName>
    </recommendedName>
</protein>
<dbReference type="InParanoid" id="W3WLP3"/>
<feature type="compositionally biased region" description="Low complexity" evidence="2">
    <location>
        <begin position="298"/>
        <end position="316"/>
    </location>
</feature>
<keyword evidence="5" id="KW-1185">Reference proteome</keyword>
<evidence type="ECO:0000259" key="3">
    <source>
        <dbReference type="Pfam" id="PF20994"/>
    </source>
</evidence>
<evidence type="ECO:0000256" key="1">
    <source>
        <dbReference type="SAM" id="Coils"/>
    </source>
</evidence>
<feature type="compositionally biased region" description="Acidic residues" evidence="2">
    <location>
        <begin position="374"/>
        <end position="385"/>
    </location>
</feature>
<name>W3WLP3_PESFW</name>
<reference evidence="5" key="1">
    <citation type="journal article" date="2015" name="BMC Genomics">
        <title>Genomic and transcriptomic analysis of the endophytic fungus Pestalotiopsis fici reveals its lifestyle and high potential for synthesis of natural products.</title>
        <authorList>
            <person name="Wang X."/>
            <person name="Zhang X."/>
            <person name="Liu L."/>
            <person name="Xiang M."/>
            <person name="Wang W."/>
            <person name="Sun X."/>
            <person name="Che Y."/>
            <person name="Guo L."/>
            <person name="Liu G."/>
            <person name="Guo L."/>
            <person name="Wang C."/>
            <person name="Yin W.B."/>
            <person name="Stadler M."/>
            <person name="Zhang X."/>
            <person name="Liu X."/>
        </authorList>
    </citation>
    <scope>NUCLEOTIDE SEQUENCE [LARGE SCALE GENOMIC DNA]</scope>
    <source>
        <strain evidence="5">W106-1 / CGMCC3.15140</strain>
    </source>
</reference>
<accession>W3WLP3</accession>
<dbReference type="InterPro" id="IPR048743">
    <property type="entry name" value="AME1"/>
</dbReference>
<organism evidence="4 5">
    <name type="scientific">Pestalotiopsis fici (strain W106-1 / CGMCC3.15140)</name>
    <dbReference type="NCBI Taxonomy" id="1229662"/>
    <lineage>
        <taxon>Eukaryota</taxon>
        <taxon>Fungi</taxon>
        <taxon>Dikarya</taxon>
        <taxon>Ascomycota</taxon>
        <taxon>Pezizomycotina</taxon>
        <taxon>Sordariomycetes</taxon>
        <taxon>Xylariomycetidae</taxon>
        <taxon>Amphisphaeriales</taxon>
        <taxon>Sporocadaceae</taxon>
        <taxon>Pestalotiopsis</taxon>
    </lineage>
</organism>
<feature type="compositionally biased region" description="Basic and acidic residues" evidence="2">
    <location>
        <begin position="400"/>
        <end position="415"/>
    </location>
</feature>
<proteinExistence type="predicted"/>
<dbReference type="OrthoDB" id="5377952at2759"/>
<gene>
    <name evidence="4" type="ORF">PFICI_13314</name>
</gene>
<dbReference type="Pfam" id="PF20994">
    <property type="entry name" value="CENPU"/>
    <property type="match status" value="1"/>
</dbReference>
<evidence type="ECO:0000313" key="4">
    <source>
        <dbReference type="EMBL" id="ETS74830.1"/>
    </source>
</evidence>
<sequence length="698" mass="76487">MATNRGERMLERMRGAGRHEVADESFGFVMPAEESSEAAESESSPSQPSAPPSAIRSASNTSAKRRAVDDAAAIPDPEPVPEEELLQLQDRTGALNINPYEIPQDQSREEEEDAGEPAQESTAELEEEPVEEEPVAGSSPQLGQTDPSPITVFQNQENEDENEGNSVEELPKQVARPGSRDSMSSRISAGAHVSEEVTESPVGAPGSGHRRRVRMSNVVTQSAELQRMVIDQETAFSSEPGASSPLARKTRMSGVTPSAASARSRRTTRPSALAQSFGAAEVDELSPLPAQSRNNDNTMSSSSARSNQSSTRRTTTAPIQTEHDELSSPVPLVESRRRAQAKTRAKKSKQPSPDLATRKDEAASIEEAGKDASVEEDGAEQIEAEEAARVIGRKRPRTSPPREESPELDAQRDEPSPPPKRQRQKRAQQSPAVQSQPKAAVGRKFNSEKQKQKPKEKPSRKRHSGADEQVPIAVQRYTQRSQHNESDTDADILSADIPFANRSGVNVIDVLAQICEDVIDTNLAILHEAANNTVDAATRKEYRTKLRALEAFQQELGTRLLEHTIALDTLHALKKRVRSIQKEKLTLRNEIIRIRAEKEQVALKIDAVRVRHEKESKQSLDQLNLSATMHDIELVIDNGRQAPDLGPREQKTAELANLELIVSRVAGQVATESGVGNLKLIQEFNMFLERAAAALEAR</sequence>
<dbReference type="eggNOG" id="ENOG502SGUR">
    <property type="taxonomic scope" value="Eukaryota"/>
</dbReference>
<dbReference type="AlphaFoldDB" id="W3WLP3"/>